<dbReference type="GO" id="GO:0003676">
    <property type="term" value="F:nucleic acid binding"/>
    <property type="evidence" value="ECO:0007669"/>
    <property type="project" value="InterPro"/>
</dbReference>
<dbReference type="Gene3D" id="3.40.50.150">
    <property type="entry name" value="Vaccinia Virus protein VP39"/>
    <property type="match status" value="1"/>
</dbReference>
<feature type="region of interest" description="Disordered" evidence="1">
    <location>
        <begin position="78"/>
        <end position="100"/>
    </location>
</feature>
<dbReference type="SUPFAM" id="SSF53335">
    <property type="entry name" value="S-adenosyl-L-methionine-dependent methyltransferases"/>
    <property type="match status" value="1"/>
</dbReference>
<dbReference type="Pfam" id="PF06325">
    <property type="entry name" value="PrmA"/>
    <property type="match status" value="1"/>
</dbReference>
<reference evidence="2 3" key="1">
    <citation type="submission" date="2017-06" db="EMBL/GenBank/DDBJ databases">
        <authorList>
            <person name="Kim H.J."/>
            <person name="Triplett B.A."/>
        </authorList>
    </citation>
    <scope>NUCLEOTIDE SEQUENCE [LARGE SCALE GENOMIC DNA]</scope>
    <source>
        <strain evidence="2 3">MWH-VicM1</strain>
    </source>
</reference>
<keyword evidence="3" id="KW-1185">Reference proteome</keyword>
<gene>
    <name evidence="2" type="ORF">SAMN06295916_0416</name>
</gene>
<dbReference type="GO" id="GO:0036009">
    <property type="term" value="F:protein-glutamine N-methyltransferase activity"/>
    <property type="evidence" value="ECO:0007669"/>
    <property type="project" value="TreeGrafter"/>
</dbReference>
<evidence type="ECO:0000313" key="3">
    <source>
        <dbReference type="Proteomes" id="UP000197215"/>
    </source>
</evidence>
<dbReference type="PROSITE" id="PS00092">
    <property type="entry name" value="N6_MTASE"/>
    <property type="match status" value="1"/>
</dbReference>
<dbReference type="InterPro" id="IPR050320">
    <property type="entry name" value="N5-glutamine_MTase"/>
</dbReference>
<name>A0A212T4Z3_9BURK</name>
<dbReference type="OrthoDB" id="267914at2"/>
<dbReference type="InterPro" id="IPR002052">
    <property type="entry name" value="DNA_methylase_N6_adenine_CS"/>
</dbReference>
<evidence type="ECO:0000313" key="2">
    <source>
        <dbReference type="EMBL" id="SNC61133.1"/>
    </source>
</evidence>
<dbReference type="CDD" id="cd02440">
    <property type="entry name" value="AdoMet_MTases"/>
    <property type="match status" value="1"/>
</dbReference>
<keyword evidence="2" id="KW-0489">Methyltransferase</keyword>
<dbReference type="RefSeq" id="WP_088812297.1">
    <property type="nucleotide sequence ID" value="NZ_FYEX01000001.1"/>
</dbReference>
<dbReference type="Proteomes" id="UP000197215">
    <property type="component" value="Unassembled WGS sequence"/>
</dbReference>
<sequence length="406" mass="44760">MHKTILHESAHPPISWEEGETTYACRWRSEKGTPPPKKLIIADDTLTADEAYRVACEGTGIIWRGDYQNAKQLLQAMSRRADKPSKKSVRNQKSAKKQQEGLIPLAKPMSEIFHKHRLTQSQRSRTLGMLLIQVNLDHSIPLRRAPDVTQACLAVYGKVTEPYVMSLRDLLGFIGSLEWRKNGMALDAIKDLGDGRIHPHYGVFAPVRSEYIGLLEKAPLPASLTKQSIAFDIGTGTGVLAAVLAKRGVQKIIATDLDERAIECAAENIEGLGIGKQIKLVQTNLFPDSQAALIVCNPPWVPARPSSPIEHAVYDPDSQMLKGFLSGLKEHLLPDGEGWLILSDLAEHLGLRTRPELLEWIDAAGLSVLGRNDVRPTHAKALDKEDPLYRARAAEVTSLWRLGAAG</sequence>
<dbReference type="PANTHER" id="PTHR18895">
    <property type="entry name" value="HEMK METHYLTRANSFERASE"/>
    <property type="match status" value="1"/>
</dbReference>
<accession>A0A212T4Z3</accession>
<protein>
    <submittedName>
        <fullName evidence="2">Methylase of polypeptide chain release factors</fullName>
    </submittedName>
</protein>
<feature type="compositionally biased region" description="Basic residues" evidence="1">
    <location>
        <begin position="86"/>
        <end position="96"/>
    </location>
</feature>
<proteinExistence type="predicted"/>
<dbReference type="AlphaFoldDB" id="A0A212T4Z3"/>
<evidence type="ECO:0000256" key="1">
    <source>
        <dbReference type="SAM" id="MobiDB-lite"/>
    </source>
</evidence>
<dbReference type="EMBL" id="FYEX01000001">
    <property type="protein sequence ID" value="SNC61133.1"/>
    <property type="molecule type" value="Genomic_DNA"/>
</dbReference>
<keyword evidence="2" id="KW-0808">Transferase</keyword>
<dbReference type="InterPro" id="IPR029063">
    <property type="entry name" value="SAM-dependent_MTases_sf"/>
</dbReference>
<organism evidence="2 3">
    <name type="scientific">Polynucleobacter victoriensis</name>
    <dbReference type="NCBI Taxonomy" id="2049319"/>
    <lineage>
        <taxon>Bacteria</taxon>
        <taxon>Pseudomonadati</taxon>
        <taxon>Pseudomonadota</taxon>
        <taxon>Betaproteobacteria</taxon>
        <taxon>Burkholderiales</taxon>
        <taxon>Burkholderiaceae</taxon>
        <taxon>Polynucleobacter</taxon>
    </lineage>
</organism>
<dbReference type="PANTHER" id="PTHR18895:SF74">
    <property type="entry name" value="MTRF1L RELEASE FACTOR GLUTAMINE METHYLTRANSFERASE"/>
    <property type="match status" value="1"/>
</dbReference>
<dbReference type="GO" id="GO:0032259">
    <property type="term" value="P:methylation"/>
    <property type="evidence" value="ECO:0007669"/>
    <property type="project" value="UniProtKB-KW"/>
</dbReference>